<reference evidence="1 2" key="1">
    <citation type="submission" date="2021-02" db="EMBL/GenBank/DDBJ databases">
        <title>Complete genome of Desulfoluna sp. strain ASN36.</title>
        <authorList>
            <person name="Takahashi A."/>
            <person name="Kojima H."/>
            <person name="Fukui M."/>
        </authorList>
    </citation>
    <scope>NUCLEOTIDE SEQUENCE [LARGE SCALE GENOMIC DNA]</scope>
    <source>
        <strain evidence="1 2">ASN36</strain>
    </source>
</reference>
<sequence>MKSPTHAPEMLLKLARTKMPFGKYQGVLLVDLPEPYVVWFKQEGFPKGELGELLGLLYEIKVNGLEYLFEPLKNR</sequence>
<dbReference type="Pfam" id="PF12843">
    <property type="entry name" value="QSregVF_b"/>
    <property type="match status" value="1"/>
</dbReference>
<evidence type="ECO:0008006" key="3">
    <source>
        <dbReference type="Google" id="ProtNLM"/>
    </source>
</evidence>
<evidence type="ECO:0000313" key="1">
    <source>
        <dbReference type="EMBL" id="BCS96643.1"/>
    </source>
</evidence>
<keyword evidence="2" id="KW-1185">Reference proteome</keyword>
<dbReference type="InterPro" id="IPR024530">
    <property type="entry name" value="QSregVF_b"/>
</dbReference>
<accession>A0ABM7PGC6</accession>
<proteinExistence type="predicted"/>
<name>A0ABM7PGC6_9BACT</name>
<evidence type="ECO:0000313" key="2">
    <source>
        <dbReference type="Proteomes" id="UP001320148"/>
    </source>
</evidence>
<dbReference type="RefSeq" id="WP_236892940.1">
    <property type="nucleotide sequence ID" value="NZ_AP024488.1"/>
</dbReference>
<dbReference type="EMBL" id="AP024488">
    <property type="protein sequence ID" value="BCS96643.1"/>
    <property type="molecule type" value="Genomic_DNA"/>
</dbReference>
<dbReference type="Proteomes" id="UP001320148">
    <property type="component" value="Chromosome"/>
</dbReference>
<protein>
    <recommendedName>
        <fullName evidence="3">Cytoplasmic protein</fullName>
    </recommendedName>
</protein>
<organism evidence="1 2">
    <name type="scientific">Desulfoluna limicola</name>
    <dbReference type="NCBI Taxonomy" id="2810562"/>
    <lineage>
        <taxon>Bacteria</taxon>
        <taxon>Pseudomonadati</taxon>
        <taxon>Thermodesulfobacteriota</taxon>
        <taxon>Desulfobacteria</taxon>
        <taxon>Desulfobacterales</taxon>
        <taxon>Desulfolunaceae</taxon>
        <taxon>Desulfoluna</taxon>
    </lineage>
</organism>
<gene>
    <name evidence="1" type="ORF">DSLASN_22750</name>
</gene>